<evidence type="ECO:0008006" key="4">
    <source>
        <dbReference type="Google" id="ProtNLM"/>
    </source>
</evidence>
<organism evidence="2 3">
    <name type="scientific">Lachnellula cervina</name>
    <dbReference type="NCBI Taxonomy" id="1316786"/>
    <lineage>
        <taxon>Eukaryota</taxon>
        <taxon>Fungi</taxon>
        <taxon>Dikarya</taxon>
        <taxon>Ascomycota</taxon>
        <taxon>Pezizomycotina</taxon>
        <taxon>Leotiomycetes</taxon>
        <taxon>Helotiales</taxon>
        <taxon>Lachnaceae</taxon>
        <taxon>Lachnellula</taxon>
    </lineage>
</organism>
<dbReference type="AlphaFoldDB" id="A0A7D8YUE4"/>
<keyword evidence="3" id="KW-1185">Reference proteome</keyword>
<feature type="compositionally biased region" description="Low complexity" evidence="1">
    <location>
        <begin position="72"/>
        <end position="90"/>
    </location>
</feature>
<feature type="compositionally biased region" description="Low complexity" evidence="1">
    <location>
        <begin position="37"/>
        <end position="52"/>
    </location>
</feature>
<evidence type="ECO:0000256" key="1">
    <source>
        <dbReference type="SAM" id="MobiDB-lite"/>
    </source>
</evidence>
<reference evidence="2 3" key="1">
    <citation type="submission" date="2018-05" db="EMBL/GenBank/DDBJ databases">
        <title>Whole genome sequencing for identification of molecular markers to develop diagnostic detection tools for the regulated plant pathogen Lachnellula willkommii.</title>
        <authorList>
            <person name="Giroux E."/>
            <person name="Bilodeau G."/>
        </authorList>
    </citation>
    <scope>NUCLEOTIDE SEQUENCE [LARGE SCALE GENOMIC DNA]</scope>
    <source>
        <strain evidence="2 3">CBS 625.97</strain>
    </source>
</reference>
<sequence>MDIDKPPDSWDFRLAQEFLHSFQCESQSLTGNETAKSKSSSTFKPASSTPKSLGDFNRIYLQLGLPLDPSAIPTASSSSSARSDCSTAESTPAEDVSDEAVEFEDLVSKEVRWKDQVPGGLNLAESQRRSHKVSLANNDFDQGDIEGSVTRTLTGCHVPSRQNTSITPQNQDDGLPPPKFSPKPAAYFEKHSIQPKYTLTQVEQEVKLKQKVRNLQSSIDATHPIDAASKNLHIFVDCSNIIIGHFERLKLDREITRSVKSPPISYKSLAFILERGRNASRRILVGSHNSAYSGKSDQLPLYMREARKCNYEMNILEPVIKPKVTPSKKARRGTGNGYATTSGHSSGSETFSVGSMARAEQGVDELLQMKMLESLLDSEPGTMVLASGDAAEAEYSGGFLKTVERALKKGWNVEVVAWHNGLSTEYTSSSFQKRWKGRFTIIELDCFSEEILAMYAEVYPAEQA</sequence>
<dbReference type="OrthoDB" id="5590473at2759"/>
<feature type="region of interest" description="Disordered" evidence="1">
    <location>
        <begin position="157"/>
        <end position="183"/>
    </location>
</feature>
<gene>
    <name evidence="2" type="ORF">LCER1_G001055</name>
</gene>
<dbReference type="PANTHER" id="PTHR15837">
    <property type="entry name" value="RAN GUANINE NUCLEOTIDE RELEASE FACTOR"/>
    <property type="match status" value="1"/>
</dbReference>
<dbReference type="PANTHER" id="PTHR15837:SF5">
    <property type="entry name" value="NYN DOMAIN-CONTAINING PROTEIN"/>
    <property type="match status" value="1"/>
</dbReference>
<dbReference type="EMBL" id="QGMG01000067">
    <property type="protein sequence ID" value="TVY57931.1"/>
    <property type="molecule type" value="Genomic_DNA"/>
</dbReference>
<evidence type="ECO:0000313" key="3">
    <source>
        <dbReference type="Proteomes" id="UP000481288"/>
    </source>
</evidence>
<dbReference type="GO" id="GO:0031267">
    <property type="term" value="F:small GTPase binding"/>
    <property type="evidence" value="ECO:0007669"/>
    <property type="project" value="TreeGrafter"/>
</dbReference>
<dbReference type="GO" id="GO:0005634">
    <property type="term" value="C:nucleus"/>
    <property type="evidence" value="ECO:0007669"/>
    <property type="project" value="TreeGrafter"/>
</dbReference>
<dbReference type="GO" id="GO:0006606">
    <property type="term" value="P:protein import into nucleus"/>
    <property type="evidence" value="ECO:0007669"/>
    <property type="project" value="TreeGrafter"/>
</dbReference>
<feature type="compositionally biased region" description="Polar residues" evidence="1">
    <location>
        <begin position="160"/>
        <end position="172"/>
    </location>
</feature>
<feature type="region of interest" description="Disordered" evidence="1">
    <location>
        <begin position="323"/>
        <end position="351"/>
    </location>
</feature>
<dbReference type="Gene3D" id="3.40.50.1010">
    <property type="entry name" value="5'-nuclease"/>
    <property type="match status" value="1"/>
</dbReference>
<comment type="caution">
    <text evidence="2">The sequence shown here is derived from an EMBL/GenBank/DDBJ whole genome shotgun (WGS) entry which is preliminary data.</text>
</comment>
<dbReference type="Proteomes" id="UP000481288">
    <property type="component" value="Unassembled WGS sequence"/>
</dbReference>
<feature type="region of interest" description="Disordered" evidence="1">
    <location>
        <begin position="72"/>
        <end position="98"/>
    </location>
</feature>
<name>A0A7D8YUE4_9HELO</name>
<protein>
    <recommendedName>
        <fullName evidence="4">NYN domain-containing protein</fullName>
    </recommendedName>
</protein>
<dbReference type="CDD" id="cd18724">
    <property type="entry name" value="PIN_LabA-like"/>
    <property type="match status" value="1"/>
</dbReference>
<dbReference type="InterPro" id="IPR007681">
    <property type="entry name" value="Mog1"/>
</dbReference>
<evidence type="ECO:0000313" key="2">
    <source>
        <dbReference type="EMBL" id="TVY57931.1"/>
    </source>
</evidence>
<accession>A0A7D8YUE4</accession>
<feature type="region of interest" description="Disordered" evidence="1">
    <location>
        <begin position="29"/>
        <end position="52"/>
    </location>
</feature>
<feature type="compositionally biased region" description="Polar residues" evidence="1">
    <location>
        <begin position="337"/>
        <end position="351"/>
    </location>
</feature>
<dbReference type="GO" id="GO:0005085">
    <property type="term" value="F:guanyl-nucleotide exchange factor activity"/>
    <property type="evidence" value="ECO:0007669"/>
    <property type="project" value="TreeGrafter"/>
</dbReference>
<proteinExistence type="predicted"/>